<accession>A0AAI9TF84</accession>
<protein>
    <submittedName>
        <fullName evidence="2">Uncharacterized protein</fullName>
    </submittedName>
</protein>
<dbReference type="AlphaFoldDB" id="A0AAI9TF84"/>
<reference evidence="2" key="2">
    <citation type="journal article" date="2016" name="Fungal Biol.">
        <title>Ochratoxin A production by Penicillium thymicola.</title>
        <authorList>
            <person name="Nguyen H.D.T."/>
            <person name="McMullin D.R."/>
            <person name="Ponomareva E."/>
            <person name="Riley R."/>
            <person name="Pomraning K.R."/>
            <person name="Baker S.E."/>
            <person name="Seifert K.A."/>
        </authorList>
    </citation>
    <scope>NUCLEOTIDE SEQUENCE</scope>
    <source>
        <strain evidence="2">DAOM 180753</strain>
    </source>
</reference>
<feature type="compositionally biased region" description="Basic residues" evidence="1">
    <location>
        <begin position="101"/>
        <end position="112"/>
    </location>
</feature>
<evidence type="ECO:0000313" key="3">
    <source>
        <dbReference type="Proteomes" id="UP001227192"/>
    </source>
</evidence>
<evidence type="ECO:0000256" key="1">
    <source>
        <dbReference type="SAM" id="MobiDB-lite"/>
    </source>
</evidence>
<proteinExistence type="predicted"/>
<sequence>MKHSPPWKPVSDKMMYCLSTTESVVAQAEENDPVIRMPGAPTVTLFWIHTDAFAAAMCLADADCSESSTPHCRLGSKPALYDASKGKAESGKRVKRICRVQPKGVRRSRGGKMNRDQNSRI</sequence>
<evidence type="ECO:0000313" key="2">
    <source>
        <dbReference type="EMBL" id="KAJ9485964.1"/>
    </source>
</evidence>
<dbReference type="Proteomes" id="UP001227192">
    <property type="component" value="Unassembled WGS sequence"/>
</dbReference>
<dbReference type="EMBL" id="LACB01000236">
    <property type="protein sequence ID" value="KAJ9485964.1"/>
    <property type="molecule type" value="Genomic_DNA"/>
</dbReference>
<reference evidence="2" key="1">
    <citation type="submission" date="2015-06" db="EMBL/GenBank/DDBJ databases">
        <authorList>
            <person name="Nguyen H."/>
        </authorList>
    </citation>
    <scope>NUCLEOTIDE SEQUENCE</scope>
    <source>
        <strain evidence="2">DAOM 180753</strain>
    </source>
</reference>
<organism evidence="2 3">
    <name type="scientific">Penicillium thymicola</name>
    <dbReference type="NCBI Taxonomy" id="293382"/>
    <lineage>
        <taxon>Eukaryota</taxon>
        <taxon>Fungi</taxon>
        <taxon>Dikarya</taxon>
        <taxon>Ascomycota</taxon>
        <taxon>Pezizomycotina</taxon>
        <taxon>Eurotiomycetes</taxon>
        <taxon>Eurotiomycetidae</taxon>
        <taxon>Eurotiales</taxon>
        <taxon>Aspergillaceae</taxon>
        <taxon>Penicillium</taxon>
    </lineage>
</organism>
<gene>
    <name evidence="2" type="ORF">VN97_g7384</name>
</gene>
<comment type="caution">
    <text evidence="2">The sequence shown here is derived from an EMBL/GenBank/DDBJ whole genome shotgun (WGS) entry which is preliminary data.</text>
</comment>
<feature type="region of interest" description="Disordered" evidence="1">
    <location>
        <begin position="101"/>
        <end position="121"/>
    </location>
</feature>
<name>A0AAI9TF84_PENTH</name>
<keyword evidence="3" id="KW-1185">Reference proteome</keyword>